<evidence type="ECO:0000313" key="2">
    <source>
        <dbReference type="Proteomes" id="UP000828390"/>
    </source>
</evidence>
<reference evidence="1" key="2">
    <citation type="submission" date="2020-11" db="EMBL/GenBank/DDBJ databases">
        <authorList>
            <person name="McCartney M.A."/>
            <person name="Auch B."/>
            <person name="Kono T."/>
            <person name="Mallez S."/>
            <person name="Becker A."/>
            <person name="Gohl D.M."/>
            <person name="Silverstein K.A.T."/>
            <person name="Koren S."/>
            <person name="Bechman K.B."/>
            <person name="Herman A."/>
            <person name="Abrahante J.E."/>
            <person name="Garbe J."/>
        </authorList>
    </citation>
    <scope>NUCLEOTIDE SEQUENCE</scope>
    <source>
        <strain evidence="1">Duluth1</strain>
        <tissue evidence="1">Whole animal</tissue>
    </source>
</reference>
<comment type="caution">
    <text evidence="1">The sequence shown here is derived from an EMBL/GenBank/DDBJ whole genome shotgun (WGS) entry which is preliminary data.</text>
</comment>
<dbReference type="AlphaFoldDB" id="A0A9D4N7A6"/>
<name>A0A9D4N7A6_DREPO</name>
<protein>
    <submittedName>
        <fullName evidence="1">Uncharacterized protein</fullName>
    </submittedName>
</protein>
<keyword evidence="2" id="KW-1185">Reference proteome</keyword>
<dbReference type="Proteomes" id="UP000828390">
    <property type="component" value="Unassembled WGS sequence"/>
</dbReference>
<sequence length="74" mass="8346">MDISPQVCNEHQRNYNYILGQQLERACPDRGESHPQRIFLEGTELLRVALLIQLSLPPSSRTSSTLLGLLSSPR</sequence>
<accession>A0A9D4N7A6</accession>
<dbReference type="EMBL" id="JAIWYP010000001">
    <property type="protein sequence ID" value="KAH3889060.1"/>
    <property type="molecule type" value="Genomic_DNA"/>
</dbReference>
<proteinExistence type="predicted"/>
<reference evidence="1" key="1">
    <citation type="journal article" date="2019" name="bioRxiv">
        <title>The Genome of the Zebra Mussel, Dreissena polymorpha: A Resource for Invasive Species Research.</title>
        <authorList>
            <person name="McCartney M.A."/>
            <person name="Auch B."/>
            <person name="Kono T."/>
            <person name="Mallez S."/>
            <person name="Zhang Y."/>
            <person name="Obille A."/>
            <person name="Becker A."/>
            <person name="Abrahante J.E."/>
            <person name="Garbe J."/>
            <person name="Badalamenti J.P."/>
            <person name="Herman A."/>
            <person name="Mangelson H."/>
            <person name="Liachko I."/>
            <person name="Sullivan S."/>
            <person name="Sone E.D."/>
            <person name="Koren S."/>
            <person name="Silverstein K.A.T."/>
            <person name="Beckman K.B."/>
            <person name="Gohl D.M."/>
        </authorList>
    </citation>
    <scope>NUCLEOTIDE SEQUENCE</scope>
    <source>
        <strain evidence="1">Duluth1</strain>
        <tissue evidence="1">Whole animal</tissue>
    </source>
</reference>
<evidence type="ECO:0000313" key="1">
    <source>
        <dbReference type="EMBL" id="KAH3889060.1"/>
    </source>
</evidence>
<gene>
    <name evidence="1" type="ORF">DPMN_013108</name>
</gene>
<organism evidence="1 2">
    <name type="scientific">Dreissena polymorpha</name>
    <name type="common">Zebra mussel</name>
    <name type="synonym">Mytilus polymorpha</name>
    <dbReference type="NCBI Taxonomy" id="45954"/>
    <lineage>
        <taxon>Eukaryota</taxon>
        <taxon>Metazoa</taxon>
        <taxon>Spiralia</taxon>
        <taxon>Lophotrochozoa</taxon>
        <taxon>Mollusca</taxon>
        <taxon>Bivalvia</taxon>
        <taxon>Autobranchia</taxon>
        <taxon>Heteroconchia</taxon>
        <taxon>Euheterodonta</taxon>
        <taxon>Imparidentia</taxon>
        <taxon>Neoheterodontei</taxon>
        <taxon>Myida</taxon>
        <taxon>Dreissenoidea</taxon>
        <taxon>Dreissenidae</taxon>
        <taxon>Dreissena</taxon>
    </lineage>
</organism>